<organism evidence="1 2">
    <name type="scientific">Flavobacterium macacae</name>
    <dbReference type="NCBI Taxonomy" id="2488993"/>
    <lineage>
        <taxon>Bacteria</taxon>
        <taxon>Pseudomonadati</taxon>
        <taxon>Bacteroidota</taxon>
        <taxon>Flavobacteriia</taxon>
        <taxon>Flavobacteriales</taxon>
        <taxon>Flavobacteriaceae</taxon>
        <taxon>Flavobacterium</taxon>
    </lineage>
</organism>
<accession>A0A3P3W2N1</accession>
<reference evidence="1 2" key="1">
    <citation type="submission" date="2018-11" db="EMBL/GenBank/DDBJ databases">
        <title>Flavobacterium sp. nov., YIM 102600 draft genome.</title>
        <authorList>
            <person name="Li G."/>
            <person name="Jiang Y."/>
        </authorList>
    </citation>
    <scope>NUCLEOTIDE SEQUENCE [LARGE SCALE GENOMIC DNA]</scope>
    <source>
        <strain evidence="1 2">YIM 102600</strain>
    </source>
</reference>
<evidence type="ECO:0000313" key="1">
    <source>
        <dbReference type="EMBL" id="RRJ89024.1"/>
    </source>
</evidence>
<evidence type="ECO:0000313" key="2">
    <source>
        <dbReference type="Proteomes" id="UP000271937"/>
    </source>
</evidence>
<dbReference type="RefSeq" id="WP_125013733.1">
    <property type="nucleotide sequence ID" value="NZ_RQVR01000020.1"/>
</dbReference>
<dbReference type="EMBL" id="RQVR01000020">
    <property type="protein sequence ID" value="RRJ89024.1"/>
    <property type="molecule type" value="Genomic_DNA"/>
</dbReference>
<keyword evidence="2" id="KW-1185">Reference proteome</keyword>
<name>A0A3P3W2N1_9FLAO</name>
<dbReference type="Proteomes" id="UP000271937">
    <property type="component" value="Unassembled WGS sequence"/>
</dbReference>
<comment type="caution">
    <text evidence="1">The sequence shown here is derived from an EMBL/GenBank/DDBJ whole genome shotgun (WGS) entry which is preliminary data.</text>
</comment>
<sequence length="78" mass="9242">MASPIAPMLPLPELLLLRQKKQSERLQRELRLLEMPQHFALTEKLNFERQNKAFFKKKSQMSNYICGIIKHTNGKDFQ</sequence>
<gene>
    <name evidence="1" type="ORF">EG849_13750</name>
</gene>
<proteinExistence type="predicted"/>
<dbReference type="AlphaFoldDB" id="A0A3P3W2N1"/>
<protein>
    <submittedName>
        <fullName evidence="1">Uncharacterized protein</fullName>
    </submittedName>
</protein>